<dbReference type="SUPFAM" id="SSF56112">
    <property type="entry name" value="Protein kinase-like (PK-like)"/>
    <property type="match status" value="1"/>
</dbReference>
<organism evidence="2 3">
    <name type="scientific">Pullulanibacillus pueri</name>
    <dbReference type="NCBI Taxonomy" id="1437324"/>
    <lineage>
        <taxon>Bacteria</taxon>
        <taxon>Bacillati</taxon>
        <taxon>Bacillota</taxon>
        <taxon>Bacilli</taxon>
        <taxon>Bacillales</taxon>
        <taxon>Sporolactobacillaceae</taxon>
        <taxon>Pullulanibacillus</taxon>
    </lineage>
</organism>
<proteinExistence type="predicted"/>
<dbReference type="RefSeq" id="WP_188498662.1">
    <property type="nucleotide sequence ID" value="NZ_BMFV01000033.1"/>
</dbReference>
<dbReference type="InterPro" id="IPR002575">
    <property type="entry name" value="Aminoglycoside_PTrfase"/>
</dbReference>
<accession>A0A8J3EPG4</accession>
<dbReference type="AlphaFoldDB" id="A0A8J3EPG4"/>
<dbReference type="Gene3D" id="3.90.1200.10">
    <property type="match status" value="1"/>
</dbReference>
<protein>
    <recommendedName>
        <fullName evidence="1">Aminoglycoside phosphotransferase domain-containing protein</fullName>
    </recommendedName>
</protein>
<evidence type="ECO:0000313" key="3">
    <source>
        <dbReference type="Proteomes" id="UP000656813"/>
    </source>
</evidence>
<dbReference type="EMBL" id="BMFV01000033">
    <property type="protein sequence ID" value="GGH86650.1"/>
    <property type="molecule type" value="Genomic_DNA"/>
</dbReference>
<dbReference type="Proteomes" id="UP000656813">
    <property type="component" value="Unassembled WGS sequence"/>
</dbReference>
<keyword evidence="3" id="KW-1185">Reference proteome</keyword>
<gene>
    <name evidence="2" type="ORF">GCM10007096_34850</name>
</gene>
<sequence>MNKKLSFDEIKALIKIHYPHVTYIKELSGGLASQTYLFEVGEQRFVFQVGSDLESYKKEGFIAKTFNAILPVRCVLEVHRTDDRMAYSISKYIEGDKLFDLNSQQLFDIVPAVLNTLESLESIEVSNDHGGYGYFDSTGHAPYPTWLDFVTAVYNSNIYSWDVLEERGLDSEVVNKAMEELKTHIKSIHFSDKNIVHGDLGSYNLLAKDNQITGIIDWSLSMYGDHLYDKANFLFWNEEKLQPLIKEIKNQYMTTTQTKEIIYCYMLRIGLEEIYNTVIRHEVGYDIDWVTNRLNEIIDHFL</sequence>
<name>A0A8J3EPG4_9BACL</name>
<feature type="domain" description="Aminoglycoside phosphotransferase" evidence="1">
    <location>
        <begin position="24"/>
        <end position="252"/>
    </location>
</feature>
<dbReference type="InterPro" id="IPR011009">
    <property type="entry name" value="Kinase-like_dom_sf"/>
</dbReference>
<evidence type="ECO:0000259" key="1">
    <source>
        <dbReference type="Pfam" id="PF01636"/>
    </source>
</evidence>
<dbReference type="Pfam" id="PF01636">
    <property type="entry name" value="APH"/>
    <property type="match status" value="1"/>
</dbReference>
<dbReference type="PANTHER" id="PTHR21310">
    <property type="entry name" value="AMINOGLYCOSIDE PHOSPHOTRANSFERASE-RELATED-RELATED"/>
    <property type="match status" value="1"/>
</dbReference>
<comment type="caution">
    <text evidence="2">The sequence shown here is derived from an EMBL/GenBank/DDBJ whole genome shotgun (WGS) entry which is preliminary data.</text>
</comment>
<dbReference type="InterPro" id="IPR051678">
    <property type="entry name" value="AGP_Transferase"/>
</dbReference>
<reference evidence="2" key="1">
    <citation type="journal article" date="2014" name="Int. J. Syst. Evol. Microbiol.">
        <title>Complete genome sequence of Corynebacterium casei LMG S-19264T (=DSM 44701T), isolated from a smear-ripened cheese.</title>
        <authorList>
            <consortium name="US DOE Joint Genome Institute (JGI-PGF)"/>
            <person name="Walter F."/>
            <person name="Albersmeier A."/>
            <person name="Kalinowski J."/>
            <person name="Ruckert C."/>
        </authorList>
    </citation>
    <scope>NUCLEOTIDE SEQUENCE</scope>
    <source>
        <strain evidence="2">CGMCC 1.12777</strain>
    </source>
</reference>
<dbReference type="Gene3D" id="3.30.200.150">
    <property type="match status" value="1"/>
</dbReference>
<dbReference type="PANTHER" id="PTHR21310:SF15">
    <property type="entry name" value="AMINOGLYCOSIDE PHOSPHOTRANSFERASE DOMAIN-CONTAINING PROTEIN"/>
    <property type="match status" value="1"/>
</dbReference>
<reference evidence="2" key="2">
    <citation type="submission" date="2020-09" db="EMBL/GenBank/DDBJ databases">
        <authorList>
            <person name="Sun Q."/>
            <person name="Zhou Y."/>
        </authorList>
    </citation>
    <scope>NUCLEOTIDE SEQUENCE</scope>
    <source>
        <strain evidence="2">CGMCC 1.12777</strain>
    </source>
</reference>
<evidence type="ECO:0000313" key="2">
    <source>
        <dbReference type="EMBL" id="GGH86650.1"/>
    </source>
</evidence>